<proteinExistence type="inferred from homology"/>
<evidence type="ECO:0000256" key="1">
    <source>
        <dbReference type="ARBA" id="ARBA00007787"/>
    </source>
</evidence>
<evidence type="ECO:0000313" key="5">
    <source>
        <dbReference type="EMBL" id="SVA62294.1"/>
    </source>
</evidence>
<dbReference type="PROSITE" id="PS51354">
    <property type="entry name" value="GLUTAREDOXIN_2"/>
    <property type="match status" value="1"/>
</dbReference>
<dbReference type="PRINTS" id="PR00160">
    <property type="entry name" value="GLUTAREDOXIN"/>
</dbReference>
<protein>
    <recommendedName>
        <fullName evidence="4">Glutaredoxin domain-containing protein</fullName>
    </recommendedName>
</protein>
<dbReference type="GO" id="GO:0034599">
    <property type="term" value="P:cellular response to oxidative stress"/>
    <property type="evidence" value="ECO:0007669"/>
    <property type="project" value="TreeGrafter"/>
</dbReference>
<evidence type="ECO:0000259" key="4">
    <source>
        <dbReference type="Pfam" id="PF00462"/>
    </source>
</evidence>
<dbReference type="AlphaFoldDB" id="A0A381XC43"/>
<accession>A0A381XC43</accession>
<reference evidence="5" key="1">
    <citation type="submission" date="2018-05" db="EMBL/GenBank/DDBJ databases">
        <authorList>
            <person name="Lanie J.A."/>
            <person name="Ng W.-L."/>
            <person name="Kazmierczak K.M."/>
            <person name="Andrzejewski T.M."/>
            <person name="Davidsen T.M."/>
            <person name="Wayne K.J."/>
            <person name="Tettelin H."/>
            <person name="Glass J.I."/>
            <person name="Rusch D."/>
            <person name="Podicherti R."/>
            <person name="Tsui H.-C.T."/>
            <person name="Winkler M.E."/>
        </authorList>
    </citation>
    <scope>NUCLEOTIDE SEQUENCE</scope>
</reference>
<evidence type="ECO:0000256" key="3">
    <source>
        <dbReference type="ARBA" id="ARBA00022982"/>
    </source>
</evidence>
<sequence>MKIIIYTGPMCSFCVRAKDLLKKKGLQFEELFLGDNPNLMEEMIARSGGKRTVPQIFIGDTHIGGFDELYDKDKSGELDEILG</sequence>
<organism evidence="5">
    <name type="scientific">marine metagenome</name>
    <dbReference type="NCBI Taxonomy" id="408172"/>
    <lineage>
        <taxon>unclassified sequences</taxon>
        <taxon>metagenomes</taxon>
        <taxon>ecological metagenomes</taxon>
    </lineage>
</organism>
<dbReference type="GO" id="GO:0005737">
    <property type="term" value="C:cytoplasm"/>
    <property type="evidence" value="ECO:0007669"/>
    <property type="project" value="TreeGrafter"/>
</dbReference>
<dbReference type="SUPFAM" id="SSF52833">
    <property type="entry name" value="Thioredoxin-like"/>
    <property type="match status" value="1"/>
</dbReference>
<name>A0A381XC43_9ZZZZ</name>
<dbReference type="NCBIfam" id="TIGR02181">
    <property type="entry name" value="GRX_bact"/>
    <property type="match status" value="1"/>
</dbReference>
<dbReference type="Gene3D" id="3.40.30.10">
    <property type="entry name" value="Glutaredoxin"/>
    <property type="match status" value="1"/>
</dbReference>
<gene>
    <name evidence="5" type="ORF">METZ01_LOCUS115148</name>
</gene>
<keyword evidence="2" id="KW-0813">Transport</keyword>
<dbReference type="GO" id="GO:0045454">
    <property type="term" value="P:cell redox homeostasis"/>
    <property type="evidence" value="ECO:0007669"/>
    <property type="project" value="InterPro"/>
</dbReference>
<dbReference type="PANTHER" id="PTHR45694:SF18">
    <property type="entry name" value="GLUTAREDOXIN-1-RELATED"/>
    <property type="match status" value="1"/>
</dbReference>
<evidence type="ECO:0000256" key="2">
    <source>
        <dbReference type="ARBA" id="ARBA00022448"/>
    </source>
</evidence>
<dbReference type="EMBL" id="UINC01014634">
    <property type="protein sequence ID" value="SVA62294.1"/>
    <property type="molecule type" value="Genomic_DNA"/>
</dbReference>
<comment type="similarity">
    <text evidence="1">Belongs to the glutaredoxin family.</text>
</comment>
<feature type="domain" description="Glutaredoxin" evidence="4">
    <location>
        <begin position="3"/>
        <end position="63"/>
    </location>
</feature>
<dbReference type="CDD" id="cd03418">
    <property type="entry name" value="GRX_GRXb_1_3_like"/>
    <property type="match status" value="1"/>
</dbReference>
<dbReference type="InterPro" id="IPR011900">
    <property type="entry name" value="GRX_bact"/>
</dbReference>
<dbReference type="InterPro" id="IPR036249">
    <property type="entry name" value="Thioredoxin-like_sf"/>
</dbReference>
<keyword evidence="3" id="KW-0249">Electron transport</keyword>
<dbReference type="Pfam" id="PF00462">
    <property type="entry name" value="Glutaredoxin"/>
    <property type="match status" value="1"/>
</dbReference>
<dbReference type="InterPro" id="IPR002109">
    <property type="entry name" value="Glutaredoxin"/>
</dbReference>
<dbReference type="InterPro" id="IPR014025">
    <property type="entry name" value="Glutaredoxin_subgr"/>
</dbReference>
<dbReference type="PANTHER" id="PTHR45694">
    <property type="entry name" value="GLUTAREDOXIN 2"/>
    <property type="match status" value="1"/>
</dbReference>
<dbReference type="GO" id="GO:0015038">
    <property type="term" value="F:glutathione disulfide oxidoreductase activity"/>
    <property type="evidence" value="ECO:0007669"/>
    <property type="project" value="TreeGrafter"/>
</dbReference>